<dbReference type="InterPro" id="IPR015897">
    <property type="entry name" value="CHK_kinase-like"/>
</dbReference>
<evidence type="ECO:0000313" key="2">
    <source>
        <dbReference type="EMBL" id="KAK7414393.1"/>
    </source>
</evidence>
<name>A0ABR1H0C7_9HYPO</name>
<organism evidence="2 3">
    <name type="scientific">Neonectria punicea</name>
    <dbReference type="NCBI Taxonomy" id="979145"/>
    <lineage>
        <taxon>Eukaryota</taxon>
        <taxon>Fungi</taxon>
        <taxon>Dikarya</taxon>
        <taxon>Ascomycota</taxon>
        <taxon>Pezizomycotina</taxon>
        <taxon>Sordariomycetes</taxon>
        <taxon>Hypocreomycetidae</taxon>
        <taxon>Hypocreales</taxon>
        <taxon>Nectriaceae</taxon>
        <taxon>Neonectria</taxon>
    </lineage>
</organism>
<reference evidence="2 3" key="1">
    <citation type="journal article" date="2025" name="Microbiol. Resour. Announc.">
        <title>Draft genome sequences for Neonectria magnoliae and Neonectria punicea, canker pathogens of Liriodendron tulipifera and Acer saccharum in West Virginia.</title>
        <authorList>
            <person name="Petronek H.M."/>
            <person name="Kasson M.T."/>
            <person name="Metheny A.M."/>
            <person name="Stauder C.M."/>
            <person name="Lovett B."/>
            <person name="Lynch S.C."/>
            <person name="Garnas J.R."/>
            <person name="Kasson L.R."/>
            <person name="Stajich J.E."/>
        </authorList>
    </citation>
    <scope>NUCLEOTIDE SEQUENCE [LARGE SCALE GENOMIC DNA]</scope>
    <source>
        <strain evidence="2 3">NRRL 64653</strain>
    </source>
</reference>
<sequence length="435" mass="48580">MESSLSGPWRILTGVASAWTGSSLDGVVENLDQGDGAPLLSNLLSRIYRHVDLSDQGAKPPRGSFNSDNALPLTPEDISAEWLSEALGVAVKDFKLASVIHGTSSKVFVEMTFADGVTTDTPARLCVKGGFNPVVRDMFPEMWGTYRRQAEFYYYIAPLTSMLLPKTWFCGTDVVNGQGLFIMSDIAAECSFGNPLQPWTPERVAEALAQLASLHSKTWNSNEANYPWLFGKGGEKLANPIRTVILALLRPEPWVVRFAEECRPPVAEPMLDRERMLRAYEALWKHSDDDKRFHSIIHGDNHVGNTLITNEGTPGFIDWQCLQYGSAIHDLVYFLTGALTIEDRRQHKVSLIEGYLKALHAKLAQRDAVGAGGEGGPKLEKDDIWDDYRRHTLHGFLWAMTPLKMQPEDIVFTITERYSTAIMDHKTLDLLEGKE</sequence>
<dbReference type="Proteomes" id="UP001498476">
    <property type="component" value="Unassembled WGS sequence"/>
</dbReference>
<feature type="domain" description="CHK kinase-like" evidence="1">
    <location>
        <begin position="181"/>
        <end position="365"/>
    </location>
</feature>
<dbReference type="EMBL" id="JAZAVJ010000104">
    <property type="protein sequence ID" value="KAK7414393.1"/>
    <property type="molecule type" value="Genomic_DNA"/>
</dbReference>
<dbReference type="InterPro" id="IPR002575">
    <property type="entry name" value="Aminoglycoside_PTrfase"/>
</dbReference>
<dbReference type="InterPro" id="IPR011009">
    <property type="entry name" value="Kinase-like_dom_sf"/>
</dbReference>
<gene>
    <name evidence="2" type="ORF">QQX98_006758</name>
</gene>
<dbReference type="Pfam" id="PF01636">
    <property type="entry name" value="APH"/>
    <property type="match status" value="1"/>
</dbReference>
<accession>A0ABR1H0C7</accession>
<proteinExistence type="predicted"/>
<keyword evidence="3" id="KW-1185">Reference proteome</keyword>
<dbReference type="SUPFAM" id="SSF56112">
    <property type="entry name" value="Protein kinase-like (PK-like)"/>
    <property type="match status" value="1"/>
</dbReference>
<dbReference type="InterPro" id="IPR052961">
    <property type="entry name" value="Oxido-Kinase-like_Enzymes"/>
</dbReference>
<comment type="caution">
    <text evidence="2">The sequence shown here is derived from an EMBL/GenBank/DDBJ whole genome shotgun (WGS) entry which is preliminary data.</text>
</comment>
<dbReference type="SMART" id="SM00587">
    <property type="entry name" value="CHK"/>
    <property type="match status" value="1"/>
</dbReference>
<evidence type="ECO:0000259" key="1">
    <source>
        <dbReference type="SMART" id="SM00587"/>
    </source>
</evidence>
<protein>
    <recommendedName>
        <fullName evidence="1">CHK kinase-like domain-containing protein</fullName>
    </recommendedName>
</protein>
<dbReference type="Gene3D" id="3.90.1200.10">
    <property type="match status" value="1"/>
</dbReference>
<dbReference type="PANTHER" id="PTHR23020">
    <property type="entry name" value="UNCHARACTERIZED NUCLEAR HORMONE RECEPTOR-RELATED"/>
    <property type="match status" value="1"/>
</dbReference>
<dbReference type="PANTHER" id="PTHR23020:SF41">
    <property type="entry name" value="AMINOGLYCOSIDE PHOSPHOTRANSFERASE DOMAIN-CONTAINING PROTEIN"/>
    <property type="match status" value="1"/>
</dbReference>
<evidence type="ECO:0000313" key="3">
    <source>
        <dbReference type="Proteomes" id="UP001498476"/>
    </source>
</evidence>